<dbReference type="SUPFAM" id="SSF46785">
    <property type="entry name" value="Winged helix' DNA-binding domain"/>
    <property type="match status" value="1"/>
</dbReference>
<evidence type="ECO:0000313" key="7">
    <source>
        <dbReference type="EMBL" id="AHZ61857.1"/>
    </source>
</evidence>
<name>A0A059UH12_SALPI</name>
<feature type="active site" description="Proton acceptor" evidence="4">
    <location>
        <position position="255"/>
    </location>
</feature>
<dbReference type="AlphaFoldDB" id="A0A059UH12"/>
<gene>
    <name evidence="7" type="primary">lom23</name>
</gene>
<organism evidence="7">
    <name type="scientific">Salinispora pacifica</name>
    <dbReference type="NCBI Taxonomy" id="351187"/>
    <lineage>
        <taxon>Bacteria</taxon>
        <taxon>Bacillati</taxon>
        <taxon>Actinomycetota</taxon>
        <taxon>Actinomycetes</taxon>
        <taxon>Micromonosporales</taxon>
        <taxon>Micromonosporaceae</taxon>
        <taxon>Salinispora</taxon>
    </lineage>
</organism>
<feature type="domain" description="O-methyltransferase dimerisation" evidence="6">
    <location>
        <begin position="20"/>
        <end position="95"/>
    </location>
</feature>
<dbReference type="EMBL" id="KF731828">
    <property type="protein sequence ID" value="AHZ61857.1"/>
    <property type="molecule type" value="Genomic_DNA"/>
</dbReference>
<dbReference type="InterPro" id="IPR012967">
    <property type="entry name" value="COMT_dimerisation"/>
</dbReference>
<proteinExistence type="predicted"/>
<reference evidence="7" key="1">
    <citation type="journal article" date="2014" name="Tetrahedron">
        <title>Discovery of the lomaiviticin biosynthetic gene cluster in Salinispora pacifica.</title>
        <authorList>
            <person name="Janso J.E."/>
            <person name="Haltli B.A."/>
            <person name="Eustaquio A.S."/>
            <person name="Kulowski K."/>
            <person name="Waldman A.J."/>
            <person name="Zha L."/>
            <person name="Nakamura H."/>
            <person name="Bernan V.S."/>
            <person name="He H."/>
            <person name="Carter G.T."/>
            <person name="Koehn F.E."/>
            <person name="Balskus E.P."/>
        </authorList>
    </citation>
    <scope>NUCLEOTIDE SEQUENCE</scope>
    <source>
        <strain evidence="7">DPJ-0016</strain>
    </source>
</reference>
<dbReference type="PIRSF" id="PIRSF005739">
    <property type="entry name" value="O-mtase"/>
    <property type="match status" value="1"/>
</dbReference>
<dbReference type="InterPro" id="IPR036390">
    <property type="entry name" value="WH_DNA-bd_sf"/>
</dbReference>
<evidence type="ECO:0000259" key="6">
    <source>
        <dbReference type="Pfam" id="PF08100"/>
    </source>
</evidence>
<dbReference type="InterPro" id="IPR016461">
    <property type="entry name" value="COMT-like"/>
</dbReference>
<evidence type="ECO:0000256" key="2">
    <source>
        <dbReference type="ARBA" id="ARBA00022679"/>
    </source>
</evidence>
<evidence type="ECO:0000256" key="3">
    <source>
        <dbReference type="ARBA" id="ARBA00022691"/>
    </source>
</evidence>
<feature type="domain" description="O-methyltransferase C-terminal" evidence="5">
    <location>
        <begin position="119"/>
        <end position="325"/>
    </location>
</feature>
<protein>
    <submittedName>
        <fullName evidence="7">Lom23</fullName>
    </submittedName>
</protein>
<dbReference type="GO" id="GO:0032259">
    <property type="term" value="P:methylation"/>
    <property type="evidence" value="ECO:0007669"/>
    <property type="project" value="UniProtKB-KW"/>
</dbReference>
<keyword evidence="3" id="KW-0949">S-adenosyl-L-methionine</keyword>
<dbReference type="GO" id="GO:0046983">
    <property type="term" value="F:protein dimerization activity"/>
    <property type="evidence" value="ECO:0007669"/>
    <property type="project" value="InterPro"/>
</dbReference>
<evidence type="ECO:0000259" key="5">
    <source>
        <dbReference type="Pfam" id="PF00891"/>
    </source>
</evidence>
<keyword evidence="1" id="KW-0489">Methyltransferase</keyword>
<dbReference type="Pfam" id="PF08100">
    <property type="entry name" value="Dimerisation"/>
    <property type="match status" value="1"/>
</dbReference>
<accession>A0A059UH12</accession>
<dbReference type="Pfam" id="PF00891">
    <property type="entry name" value="Methyltransf_2"/>
    <property type="match status" value="1"/>
</dbReference>
<dbReference type="PANTHER" id="PTHR43712">
    <property type="entry name" value="PUTATIVE (AFU_ORTHOLOGUE AFUA_4G14580)-RELATED"/>
    <property type="match status" value="1"/>
</dbReference>
<dbReference type="InterPro" id="IPR001077">
    <property type="entry name" value="COMT_C"/>
</dbReference>
<dbReference type="Gene3D" id="1.10.10.10">
    <property type="entry name" value="Winged helix-like DNA-binding domain superfamily/Winged helix DNA-binding domain"/>
    <property type="match status" value="1"/>
</dbReference>
<dbReference type="InterPro" id="IPR029063">
    <property type="entry name" value="SAM-dependent_MTases_sf"/>
</dbReference>
<keyword evidence="2" id="KW-0808">Transferase</keyword>
<dbReference type="Gene3D" id="3.40.50.150">
    <property type="entry name" value="Vaccinia Virus protein VP39"/>
    <property type="match status" value="1"/>
</dbReference>
<evidence type="ECO:0000256" key="1">
    <source>
        <dbReference type="ARBA" id="ARBA00022603"/>
    </source>
</evidence>
<dbReference type="InterPro" id="IPR036388">
    <property type="entry name" value="WH-like_DNA-bd_sf"/>
</dbReference>
<sequence>MSAFPAAPVVRDNSAAYQLLDLIQGSVITQAISAAATLGIADVLAAGPLPAEEIAKRVGSDPEATYRLLRTLSGCSVFTLRPDGSFALTPMGEALRDDAPDSMRGIAMLMGHPLLWEEWGHLIESVRTGAANLPKLRGMGAFEFLMANPAYAAEFFQGMGSLSGAETAPVLAAYDFSRFRTVVDVVGGRGTLLAGILAQTGGANGILFDNEVATADAPAVFASAGVGDRVTIEHGGQFDTLPAGADAYVLKHVLHDFPEPACRQLLHNVREAIAPDGTMLVIEYVLEEQNEPHIGKIIDLWLLLLLGAKERTRPQYTELFAEAGLKVTRVIPTASPVSIIEAVPV</sequence>
<dbReference type="PROSITE" id="PS51683">
    <property type="entry name" value="SAM_OMT_II"/>
    <property type="match status" value="1"/>
</dbReference>
<evidence type="ECO:0000256" key="4">
    <source>
        <dbReference type="PIRSR" id="PIRSR005739-1"/>
    </source>
</evidence>
<dbReference type="PANTHER" id="PTHR43712:SF2">
    <property type="entry name" value="O-METHYLTRANSFERASE CICE"/>
    <property type="match status" value="1"/>
</dbReference>
<dbReference type="SUPFAM" id="SSF53335">
    <property type="entry name" value="S-adenosyl-L-methionine-dependent methyltransferases"/>
    <property type="match status" value="1"/>
</dbReference>
<dbReference type="GO" id="GO:0008171">
    <property type="term" value="F:O-methyltransferase activity"/>
    <property type="evidence" value="ECO:0007669"/>
    <property type="project" value="InterPro"/>
</dbReference>